<dbReference type="Gene3D" id="3.40.50.720">
    <property type="entry name" value="NAD(P)-binding Rossmann-like Domain"/>
    <property type="match status" value="1"/>
</dbReference>
<dbReference type="SUPFAM" id="SSF51735">
    <property type="entry name" value="NAD(P)-binding Rossmann-fold domains"/>
    <property type="match status" value="1"/>
</dbReference>
<sequence>MKKTLVFGASLKPNRYSNIAINRLVAAGVETCAFGLRAGNVSGVEIYTNLDKINDIHTITLYLNPKRQEEYYQSIISLNPKRVIFNPGTENPVFYNLLKKNGIEVDIACTLVLLGTGQY</sequence>
<accession>A0ABT8RLK0</accession>
<dbReference type="EMBL" id="JAUKUC010000001">
    <property type="protein sequence ID" value="MDO1511811.1"/>
    <property type="molecule type" value="Genomic_DNA"/>
</dbReference>
<dbReference type="Pfam" id="PF13380">
    <property type="entry name" value="CoA_binding_2"/>
    <property type="match status" value="1"/>
</dbReference>
<organism evidence="2 3">
    <name type="scientific">Maribacter confluentis</name>
    <dbReference type="NCBI Taxonomy" id="1656093"/>
    <lineage>
        <taxon>Bacteria</taxon>
        <taxon>Pseudomonadati</taxon>
        <taxon>Bacteroidota</taxon>
        <taxon>Flavobacteriia</taxon>
        <taxon>Flavobacteriales</taxon>
        <taxon>Flavobacteriaceae</taxon>
        <taxon>Maribacter</taxon>
    </lineage>
</organism>
<dbReference type="Proteomes" id="UP001168579">
    <property type="component" value="Unassembled WGS sequence"/>
</dbReference>
<evidence type="ECO:0000259" key="1">
    <source>
        <dbReference type="Pfam" id="PF13380"/>
    </source>
</evidence>
<evidence type="ECO:0000313" key="3">
    <source>
        <dbReference type="Proteomes" id="UP001168579"/>
    </source>
</evidence>
<comment type="caution">
    <text evidence="2">The sequence shown here is derived from an EMBL/GenBank/DDBJ whole genome shotgun (WGS) entry which is preliminary data.</text>
</comment>
<reference evidence="2" key="2">
    <citation type="submission" date="2023-06" db="EMBL/GenBank/DDBJ databases">
        <authorList>
            <person name="Lucena T."/>
            <person name="Sun Q."/>
        </authorList>
    </citation>
    <scope>NUCLEOTIDE SEQUENCE</scope>
    <source>
        <strain evidence="2">CECT 8869</strain>
    </source>
</reference>
<dbReference type="RefSeq" id="WP_089262795.1">
    <property type="nucleotide sequence ID" value="NZ_JAUKUC010000001.1"/>
</dbReference>
<gene>
    <name evidence="2" type="ORF">Q2T41_03925</name>
</gene>
<dbReference type="InterPro" id="IPR036291">
    <property type="entry name" value="NAD(P)-bd_dom_sf"/>
</dbReference>
<dbReference type="InterPro" id="IPR003781">
    <property type="entry name" value="CoA-bd"/>
</dbReference>
<keyword evidence="3" id="KW-1185">Reference proteome</keyword>
<proteinExistence type="predicted"/>
<evidence type="ECO:0000313" key="2">
    <source>
        <dbReference type="EMBL" id="MDO1511811.1"/>
    </source>
</evidence>
<feature type="domain" description="CoA-binding" evidence="1">
    <location>
        <begin position="2"/>
        <end position="113"/>
    </location>
</feature>
<reference evidence="2" key="1">
    <citation type="journal article" date="2014" name="Int. J. Syst. Evol. Microbiol.">
        <title>Complete genome of a new Firmicutes species belonging to the dominant human colonic microbiota ('Ruminococcus bicirculans') reveals two chromosomes and a selective capacity to utilize plant glucans.</title>
        <authorList>
            <consortium name="NISC Comparative Sequencing Program"/>
            <person name="Wegmann U."/>
            <person name="Louis P."/>
            <person name="Goesmann A."/>
            <person name="Henrissat B."/>
            <person name="Duncan S.H."/>
            <person name="Flint H.J."/>
        </authorList>
    </citation>
    <scope>NUCLEOTIDE SEQUENCE</scope>
    <source>
        <strain evidence="2">CECT 8869</strain>
    </source>
</reference>
<protein>
    <submittedName>
        <fullName evidence="2">CoA-binding protein</fullName>
    </submittedName>
</protein>
<name>A0ABT8RLK0_9FLAO</name>